<sequence>MAHERLYVCVCVCMCECVCWCVNSDTFCTTGCSPCRRKFYGLGAACFAKSHHHYAAPSPRAVSVASDQFSDKARCSRVFFAAEPPPPLLLC</sequence>
<evidence type="ECO:0000256" key="1">
    <source>
        <dbReference type="SAM" id="SignalP"/>
    </source>
</evidence>
<reference evidence="2" key="1">
    <citation type="submission" date="2018-01" db="EMBL/GenBank/DDBJ databases">
        <title>An insight into the sialome of Amazonian anophelines.</title>
        <authorList>
            <person name="Ribeiro J.M."/>
            <person name="Scarpassa V."/>
            <person name="Calvo E."/>
        </authorList>
    </citation>
    <scope>NUCLEOTIDE SEQUENCE</scope>
    <source>
        <tissue evidence="2">Salivary glands</tissue>
    </source>
</reference>
<feature type="signal peptide" evidence="1">
    <location>
        <begin position="1"/>
        <end position="24"/>
    </location>
</feature>
<organism evidence="2">
    <name type="scientific">Anopheles marajoara</name>
    <dbReference type="NCBI Taxonomy" id="58244"/>
    <lineage>
        <taxon>Eukaryota</taxon>
        <taxon>Metazoa</taxon>
        <taxon>Ecdysozoa</taxon>
        <taxon>Arthropoda</taxon>
        <taxon>Hexapoda</taxon>
        <taxon>Insecta</taxon>
        <taxon>Pterygota</taxon>
        <taxon>Neoptera</taxon>
        <taxon>Endopterygota</taxon>
        <taxon>Diptera</taxon>
        <taxon>Nematocera</taxon>
        <taxon>Culicoidea</taxon>
        <taxon>Culicidae</taxon>
        <taxon>Anophelinae</taxon>
        <taxon>Anopheles</taxon>
    </lineage>
</organism>
<keyword evidence="1" id="KW-0732">Signal</keyword>
<dbReference type="EMBL" id="GGFJ01012910">
    <property type="protein sequence ID" value="MBW62051.1"/>
    <property type="molecule type" value="Transcribed_RNA"/>
</dbReference>
<feature type="chain" id="PRO_5014856825" evidence="1">
    <location>
        <begin position="25"/>
        <end position="91"/>
    </location>
</feature>
<name>A0A2M4CA83_9DIPT</name>
<evidence type="ECO:0000313" key="2">
    <source>
        <dbReference type="EMBL" id="MBW62051.1"/>
    </source>
</evidence>
<protein>
    <submittedName>
        <fullName evidence="2">Putative secreted protein</fullName>
    </submittedName>
</protein>
<proteinExistence type="predicted"/>
<accession>A0A2M4CA83</accession>
<dbReference type="AlphaFoldDB" id="A0A2M4CA83"/>